<dbReference type="AlphaFoldDB" id="A0A7S7SN31"/>
<evidence type="ECO:0000256" key="1">
    <source>
        <dbReference type="ARBA" id="ARBA00004571"/>
    </source>
</evidence>
<dbReference type="PANTHER" id="PTHR30069">
    <property type="entry name" value="TONB-DEPENDENT OUTER MEMBRANE RECEPTOR"/>
    <property type="match status" value="1"/>
</dbReference>
<evidence type="ECO:0000313" key="9">
    <source>
        <dbReference type="Proteomes" id="UP000593892"/>
    </source>
</evidence>
<name>A0A7S7SN31_PALFE</name>
<evidence type="ECO:0000256" key="6">
    <source>
        <dbReference type="ARBA" id="ARBA00023237"/>
    </source>
</evidence>
<keyword evidence="4" id="KW-0812">Transmembrane</keyword>
<dbReference type="InterPro" id="IPR039426">
    <property type="entry name" value="TonB-dep_rcpt-like"/>
</dbReference>
<keyword evidence="5" id="KW-0472">Membrane</keyword>
<keyword evidence="2" id="KW-0813">Transport</keyword>
<organism evidence="8 9">
    <name type="scientific">Paludibaculum fermentans</name>
    <dbReference type="NCBI Taxonomy" id="1473598"/>
    <lineage>
        <taxon>Bacteria</taxon>
        <taxon>Pseudomonadati</taxon>
        <taxon>Acidobacteriota</taxon>
        <taxon>Terriglobia</taxon>
        <taxon>Bryobacterales</taxon>
        <taxon>Bryobacteraceae</taxon>
        <taxon>Paludibaculum</taxon>
    </lineage>
</organism>
<evidence type="ECO:0000256" key="5">
    <source>
        <dbReference type="ARBA" id="ARBA00023136"/>
    </source>
</evidence>
<evidence type="ECO:0000256" key="3">
    <source>
        <dbReference type="ARBA" id="ARBA00022452"/>
    </source>
</evidence>
<accession>A0A7S7SN31</accession>
<evidence type="ECO:0000256" key="2">
    <source>
        <dbReference type="ARBA" id="ARBA00022448"/>
    </source>
</evidence>
<protein>
    <submittedName>
        <fullName evidence="8">TonB-dependent receptor</fullName>
    </submittedName>
</protein>
<evidence type="ECO:0000313" key="8">
    <source>
        <dbReference type="EMBL" id="QOY90126.1"/>
    </source>
</evidence>
<keyword evidence="8" id="KW-0675">Receptor</keyword>
<dbReference type="GO" id="GO:0044718">
    <property type="term" value="P:siderophore transmembrane transport"/>
    <property type="evidence" value="ECO:0007669"/>
    <property type="project" value="TreeGrafter"/>
</dbReference>
<keyword evidence="3" id="KW-1134">Transmembrane beta strand</keyword>
<dbReference type="Proteomes" id="UP000593892">
    <property type="component" value="Chromosome"/>
</dbReference>
<dbReference type="Pfam" id="PF13620">
    <property type="entry name" value="CarboxypepD_reg"/>
    <property type="match status" value="1"/>
</dbReference>
<dbReference type="InterPro" id="IPR036942">
    <property type="entry name" value="Beta-barrel_TonB_sf"/>
</dbReference>
<dbReference type="SUPFAM" id="SSF49464">
    <property type="entry name" value="Carboxypeptidase regulatory domain-like"/>
    <property type="match status" value="1"/>
</dbReference>
<evidence type="ECO:0000259" key="7">
    <source>
        <dbReference type="Pfam" id="PF25183"/>
    </source>
</evidence>
<dbReference type="Pfam" id="PF25183">
    <property type="entry name" value="OMP_b-brl_4"/>
    <property type="match status" value="1"/>
</dbReference>
<sequence length="1045" mass="114364">MCVLQAQDHAAISGWIKDVHGAMIPRADVLVWNQETGLSRNGHSDDTGQYGFSSLQPGLYTVHVSARGFRSLTRSNIRLGVSERASLDVMLQIGRLEESITVNADEAALPATSGSLRGAVDQRRIEDLPLNGRDITQLVMTQAGVVMGSRSSSEGNGYAVNGGRQNGVHYTLDGGTNTDAYRHQSGVFPNSSAIAEVVIERGNLSAEHGNSAGTIVSVVTRSGTNMLHGSAFEFARNGALNARDFFAANRDNLKRSQFGGTLGGPVIRNRMFFFGSYQGTRGRAETQYTRQFLPTAAMRGGDLSATANRVVDPLTLSPFPANRIPASRLSSVSQALLRYIAVPASASGERQVSIRDRTGENEYTARLDYNTFAHRLTGHLFQRNLETPFSGNPQDLASMFGPGVGRSVQPYIHATFTDVWMLSGSVIHNLTFAVRDRRTLNDWDSVRLPIDFAQAGVRGIAVKSPAAMYVNVYGNFMARPGWNYDKRDRDYHLSDSLSWMAGRHELKAGGEVLRLRNQIRNDFRTMGNFDFNGAASGDPMADFLLGEVYQFWQGGGEYKELSGLRTALFLQDSWRIGSRFTLNTGLRWDPSTPYQDSLGRIQCFVPGVRSTRFPNAPLGYLNAGDWACPQGGFREFRKSFAPRVGFAWRPRGTNLVFRGGAGIFWVPLATMLYNGFVNSAPFSPQVTRNGVQFSDPFANVVNPFPGSFAPFQPSRDVKFSTPMGQFGTFSPGFRPGYSEGVNLTVEHPFGKAWLGRASYVGNLGRNLSYAYDLNYARYAAGATASNLQQRRPYPDFASLIVSESGSSSSYHALETAVSRRAPSGLIVEANYTWSKAIDESSEDTIPGQSASIAMPSDRRAGRALANFDVPHRLTASWVWPVPAAGFDARWVRLLTNGWVTSGMATWRGGMPFSVRSGTDRALSGVGQDFADLTGDPNMSNGRSRQEIIGRYFNTSAFQLAAPGTFGNAPRNLLRGPGMVNFDVALVREFPVHDRFRTQVRAEFFNALNQAALSNPYALVNNPARFGRIESSGAARTIQLALKLSF</sequence>
<dbReference type="KEGG" id="pfer:IRI77_09280"/>
<feature type="domain" description="TonB-dependent transporter Oar-like beta-barrel" evidence="7">
    <location>
        <begin position="219"/>
        <end position="1038"/>
    </location>
</feature>
<keyword evidence="9" id="KW-1185">Reference proteome</keyword>
<dbReference type="RefSeq" id="WP_194451791.1">
    <property type="nucleotide sequence ID" value="NZ_CP063849.1"/>
</dbReference>
<dbReference type="SUPFAM" id="SSF56935">
    <property type="entry name" value="Porins"/>
    <property type="match status" value="1"/>
</dbReference>
<dbReference type="PANTHER" id="PTHR30069:SF46">
    <property type="entry name" value="OAR PROTEIN"/>
    <property type="match status" value="1"/>
</dbReference>
<dbReference type="Gene3D" id="2.60.40.1120">
    <property type="entry name" value="Carboxypeptidase-like, regulatory domain"/>
    <property type="match status" value="1"/>
</dbReference>
<dbReference type="EMBL" id="CP063849">
    <property type="protein sequence ID" value="QOY90126.1"/>
    <property type="molecule type" value="Genomic_DNA"/>
</dbReference>
<proteinExistence type="predicted"/>
<reference evidence="8 9" key="1">
    <citation type="submission" date="2020-10" db="EMBL/GenBank/DDBJ databases">
        <title>Complete genome sequence of Paludibaculum fermentans P105T, a facultatively anaerobic acidobacterium capable of dissimilatory Fe(III) reduction.</title>
        <authorList>
            <person name="Dedysh S.N."/>
            <person name="Beletsky A.V."/>
            <person name="Kulichevskaya I.S."/>
            <person name="Mardanov A.V."/>
            <person name="Ravin N.V."/>
        </authorList>
    </citation>
    <scope>NUCLEOTIDE SEQUENCE [LARGE SCALE GENOMIC DNA]</scope>
    <source>
        <strain evidence="8 9">P105</strain>
    </source>
</reference>
<keyword evidence="6" id="KW-0998">Cell outer membrane</keyword>
<dbReference type="InterPro" id="IPR057601">
    <property type="entry name" value="Oar-like_b-barrel"/>
</dbReference>
<evidence type="ECO:0000256" key="4">
    <source>
        <dbReference type="ARBA" id="ARBA00022692"/>
    </source>
</evidence>
<comment type="subcellular location">
    <subcellularLocation>
        <location evidence="1">Cell outer membrane</location>
        <topology evidence="1">Multi-pass membrane protein</topology>
    </subcellularLocation>
</comment>
<dbReference type="Gene3D" id="2.40.170.20">
    <property type="entry name" value="TonB-dependent receptor, beta-barrel domain"/>
    <property type="match status" value="1"/>
</dbReference>
<dbReference type="InterPro" id="IPR008969">
    <property type="entry name" value="CarboxyPept-like_regulatory"/>
</dbReference>
<dbReference type="GO" id="GO:0009279">
    <property type="term" value="C:cell outer membrane"/>
    <property type="evidence" value="ECO:0007669"/>
    <property type="project" value="UniProtKB-SubCell"/>
</dbReference>
<gene>
    <name evidence="8" type="ORF">IRI77_09280</name>
</gene>
<dbReference type="GO" id="GO:0015344">
    <property type="term" value="F:siderophore uptake transmembrane transporter activity"/>
    <property type="evidence" value="ECO:0007669"/>
    <property type="project" value="TreeGrafter"/>
</dbReference>